<organism evidence="4 5">
    <name type="scientific">Euroglyphus maynei</name>
    <name type="common">Mayne's house dust mite</name>
    <dbReference type="NCBI Taxonomy" id="6958"/>
    <lineage>
        <taxon>Eukaryota</taxon>
        <taxon>Metazoa</taxon>
        <taxon>Ecdysozoa</taxon>
        <taxon>Arthropoda</taxon>
        <taxon>Chelicerata</taxon>
        <taxon>Arachnida</taxon>
        <taxon>Acari</taxon>
        <taxon>Acariformes</taxon>
        <taxon>Sarcoptiformes</taxon>
        <taxon>Astigmata</taxon>
        <taxon>Psoroptidia</taxon>
        <taxon>Analgoidea</taxon>
        <taxon>Pyroglyphidae</taxon>
        <taxon>Pyroglyphinae</taxon>
        <taxon>Euroglyphus</taxon>
    </lineage>
</organism>
<dbReference type="PROSITE" id="PS51070">
    <property type="entry name" value="SHD"/>
    <property type="match status" value="1"/>
</dbReference>
<evidence type="ECO:0000259" key="3">
    <source>
        <dbReference type="PROSITE" id="PS51070"/>
    </source>
</evidence>
<feature type="compositionally biased region" description="Polar residues" evidence="2">
    <location>
        <begin position="386"/>
        <end position="398"/>
    </location>
</feature>
<dbReference type="InterPro" id="IPR050431">
    <property type="entry name" value="Adaptor_comp_med_subunit"/>
</dbReference>
<feature type="domain" description="SHD" evidence="3">
    <location>
        <begin position="420"/>
        <end position="565"/>
    </location>
</feature>
<dbReference type="OrthoDB" id="10063141at2759"/>
<proteinExistence type="predicted"/>
<dbReference type="EMBL" id="MUJZ01000187">
    <property type="protein sequence ID" value="OTF84205.1"/>
    <property type="molecule type" value="Genomic_DNA"/>
</dbReference>
<protein>
    <recommendedName>
        <fullName evidence="3">SHD domain-containing protein</fullName>
    </recommendedName>
</protein>
<evidence type="ECO:0000313" key="4">
    <source>
        <dbReference type="EMBL" id="OTF84205.1"/>
    </source>
</evidence>
<accession>A0A1Y3BYQ8</accession>
<keyword evidence="5" id="KW-1185">Reference proteome</keyword>
<feature type="non-terminal residue" evidence="4">
    <location>
        <position position="565"/>
    </location>
</feature>
<gene>
    <name evidence="4" type="ORF">BLA29_003863</name>
</gene>
<feature type="compositionally biased region" description="Basic and acidic residues" evidence="2">
    <location>
        <begin position="177"/>
        <end position="197"/>
    </location>
</feature>
<keyword evidence="1" id="KW-0254">Endocytosis</keyword>
<dbReference type="InterPro" id="IPR012320">
    <property type="entry name" value="SHD_dom"/>
</dbReference>
<dbReference type="GO" id="GO:0006897">
    <property type="term" value="P:endocytosis"/>
    <property type="evidence" value="ECO:0007669"/>
    <property type="project" value="UniProtKB-KW"/>
</dbReference>
<evidence type="ECO:0000313" key="5">
    <source>
        <dbReference type="Proteomes" id="UP000194236"/>
    </source>
</evidence>
<name>A0A1Y3BYQ8_EURMA</name>
<evidence type="ECO:0000256" key="1">
    <source>
        <dbReference type="ARBA" id="ARBA00022583"/>
    </source>
</evidence>
<feature type="compositionally biased region" description="Acidic residues" evidence="2">
    <location>
        <begin position="310"/>
        <end position="321"/>
    </location>
</feature>
<dbReference type="PANTHER" id="PTHR10529">
    <property type="entry name" value="AP COMPLEX SUBUNIT MU"/>
    <property type="match status" value="1"/>
</dbReference>
<sequence>EHYTDEHAICSSSQFDPFTTVFVDSPITSYLEEGDNNDEIVPDATTVATETTSEDKCKTINHEKIIGLDNIMDHSDSFDLNYVGQPNVNAQGIINDAFHDEQDNKPESPQSKSMENEPTERKSSVDVAEVTIENLQPNSLRELVEDNVDFPAQTTDGEELPTSESKDPFDTSGFDSKAFEAFESRFEATDNEEKIKNDPFASPFKTAKSSAEQDGIGGFDTFEPFVPKQPENTPYKVAKKPKKKRDSFEDSDSFDDDDDDEPEESFRIVIRAKNNDTNQSGANTNLALPLLPPPPKSPKRLPQSDKDQQEQEEGEVCEEDLILTGYRSSSAMKPKKTAKSFIDEEFDRFFASSENRQGSETADTATTEEPEWPTAFGDAASKHQRTVTGTDSPASPQTPLYDEDTSQPLEDYPPPYLGEGWEMMLRHPAKKKLTANRFWKKIFVSFIPETCVLQLFNKKGEQPFQELPLQASYSLSEISPQQYDQYGKIFTVKVQYIFYRERVGVRPGQIAKVMQGQIQSMGDFAKLGMPVEHSPQISELLKLGSLEYNDMKEFITVVEESMFRM</sequence>
<reference evidence="4 5" key="1">
    <citation type="submission" date="2017-03" db="EMBL/GenBank/DDBJ databases">
        <title>Genome Survey of Euroglyphus maynei.</title>
        <authorList>
            <person name="Arlian L.G."/>
            <person name="Morgan M.S."/>
            <person name="Rider S.D."/>
        </authorList>
    </citation>
    <scope>NUCLEOTIDE SEQUENCE [LARGE SCALE GENOMIC DNA]</scope>
    <source>
        <strain evidence="4">Arlian Lab</strain>
        <tissue evidence="4">Whole body</tissue>
    </source>
</reference>
<dbReference type="AlphaFoldDB" id="A0A1Y3BYQ8"/>
<feature type="region of interest" description="Disordered" evidence="2">
    <location>
        <begin position="99"/>
        <end position="321"/>
    </location>
</feature>
<feature type="region of interest" description="Disordered" evidence="2">
    <location>
        <begin position="352"/>
        <end position="413"/>
    </location>
</feature>
<feature type="compositionally biased region" description="Polar residues" evidence="2">
    <location>
        <begin position="275"/>
        <end position="285"/>
    </location>
</feature>
<feature type="non-terminal residue" evidence="4">
    <location>
        <position position="1"/>
    </location>
</feature>
<feature type="compositionally biased region" description="Acidic residues" evidence="2">
    <location>
        <begin position="249"/>
        <end position="263"/>
    </location>
</feature>
<evidence type="ECO:0000256" key="2">
    <source>
        <dbReference type="SAM" id="MobiDB-lite"/>
    </source>
</evidence>
<feature type="compositionally biased region" description="Basic and acidic residues" evidence="2">
    <location>
        <begin position="114"/>
        <end position="124"/>
    </location>
</feature>
<comment type="caution">
    <text evidence="4">The sequence shown here is derived from an EMBL/GenBank/DDBJ whole genome shotgun (WGS) entry which is preliminary data.</text>
</comment>
<dbReference type="Proteomes" id="UP000194236">
    <property type="component" value="Unassembled WGS sequence"/>
</dbReference>